<dbReference type="InterPro" id="IPR017871">
    <property type="entry name" value="ABC_transporter-like_CS"/>
</dbReference>
<dbReference type="CDD" id="cd03228">
    <property type="entry name" value="ABCC_MRP_Like"/>
    <property type="match status" value="1"/>
</dbReference>
<dbReference type="PROSITE" id="PS00211">
    <property type="entry name" value="ABC_TRANSPORTER_1"/>
    <property type="match status" value="1"/>
</dbReference>
<evidence type="ECO:0000259" key="10">
    <source>
        <dbReference type="PROSITE" id="PS50893"/>
    </source>
</evidence>
<evidence type="ECO:0000313" key="12">
    <source>
        <dbReference type="EMBL" id="SHH80688.1"/>
    </source>
</evidence>
<dbReference type="Gene3D" id="1.20.1560.10">
    <property type="entry name" value="ABC transporter type 1, transmembrane domain"/>
    <property type="match status" value="1"/>
</dbReference>
<dbReference type="PANTHER" id="PTHR43394:SF1">
    <property type="entry name" value="ATP-BINDING CASSETTE SUB-FAMILY B MEMBER 10, MITOCHONDRIAL"/>
    <property type="match status" value="1"/>
</dbReference>
<accession>A0A1M5VZV1</accession>
<feature type="domain" description="ABC transporter" evidence="10">
    <location>
        <begin position="350"/>
        <end position="594"/>
    </location>
</feature>
<dbReference type="SMART" id="SM00382">
    <property type="entry name" value="AAA"/>
    <property type="match status" value="1"/>
</dbReference>
<proteinExistence type="predicted"/>
<dbReference type="SUPFAM" id="SSF52540">
    <property type="entry name" value="P-loop containing nucleoside triphosphate hydrolases"/>
    <property type="match status" value="1"/>
</dbReference>
<evidence type="ECO:0000256" key="6">
    <source>
        <dbReference type="ARBA" id="ARBA00022840"/>
    </source>
</evidence>
<evidence type="ECO:0000256" key="2">
    <source>
        <dbReference type="ARBA" id="ARBA00022448"/>
    </source>
</evidence>
<dbReference type="GO" id="GO:0005524">
    <property type="term" value="F:ATP binding"/>
    <property type="evidence" value="ECO:0007669"/>
    <property type="project" value="UniProtKB-KW"/>
</dbReference>
<dbReference type="SUPFAM" id="SSF90123">
    <property type="entry name" value="ABC transporter transmembrane region"/>
    <property type="match status" value="1"/>
</dbReference>
<keyword evidence="2" id="KW-0813">Transport</keyword>
<dbReference type="InterPro" id="IPR011527">
    <property type="entry name" value="ABC1_TM_dom"/>
</dbReference>
<keyword evidence="4 9" id="KW-0812">Transmembrane</keyword>
<dbReference type="Gene3D" id="3.40.50.300">
    <property type="entry name" value="P-loop containing nucleotide triphosphate hydrolases"/>
    <property type="match status" value="1"/>
</dbReference>
<dbReference type="PANTHER" id="PTHR43394">
    <property type="entry name" value="ATP-DEPENDENT PERMEASE MDL1, MITOCHONDRIAL"/>
    <property type="match status" value="1"/>
</dbReference>
<dbReference type="Pfam" id="PF00664">
    <property type="entry name" value="ABC_membrane"/>
    <property type="match status" value="1"/>
</dbReference>
<keyword evidence="5" id="KW-0547">Nucleotide-binding</keyword>
<dbReference type="InterPro" id="IPR003439">
    <property type="entry name" value="ABC_transporter-like_ATP-bd"/>
</dbReference>
<feature type="domain" description="ABC transmembrane type-1" evidence="11">
    <location>
        <begin position="31"/>
        <end position="311"/>
    </location>
</feature>
<feature type="transmembrane region" description="Helical" evidence="9">
    <location>
        <begin position="70"/>
        <end position="95"/>
    </location>
</feature>
<dbReference type="InterPro" id="IPR039421">
    <property type="entry name" value="Type_1_exporter"/>
</dbReference>
<dbReference type="PROSITE" id="PS50929">
    <property type="entry name" value="ABC_TM1F"/>
    <property type="match status" value="1"/>
</dbReference>
<dbReference type="Proteomes" id="UP000184526">
    <property type="component" value="Unassembled WGS sequence"/>
</dbReference>
<organism evidence="12 13">
    <name type="scientific">Clostridium collagenovorans DSM 3089</name>
    <dbReference type="NCBI Taxonomy" id="1121306"/>
    <lineage>
        <taxon>Bacteria</taxon>
        <taxon>Bacillati</taxon>
        <taxon>Bacillota</taxon>
        <taxon>Clostridia</taxon>
        <taxon>Eubacteriales</taxon>
        <taxon>Clostridiaceae</taxon>
        <taxon>Clostridium</taxon>
    </lineage>
</organism>
<dbReference type="EMBL" id="FQXP01000005">
    <property type="protein sequence ID" value="SHH80688.1"/>
    <property type="molecule type" value="Genomic_DNA"/>
</dbReference>
<dbReference type="RefSeq" id="WP_084666147.1">
    <property type="nucleotide sequence ID" value="NZ_FQXP01000005.1"/>
</dbReference>
<feature type="transmembrane region" description="Helical" evidence="9">
    <location>
        <begin position="286"/>
        <end position="306"/>
    </location>
</feature>
<keyword evidence="8 9" id="KW-0472">Membrane</keyword>
<sequence>MDAKLNKDMSVFKILKKMFPIAIKAAPILFIVNTILGILHGGGFVLNTFVTQKFFDSVNNIASSDGSIKSIVVIGIILALTLIFLQVVNGAVNFLGDAQMNIILRELLKKINKKAGRIEVVSFENPEFLNDINKAEEGAQGLLQLFTVLVSIFMLYLPYFIFMGIYLYKLKPILALALLMIFLPVALVQIMKVKIFSKLADESAPLRREYDYYEKCIVDREYYKETRLLGGFSFFKSLYSKSLKELNKKSWKAQKKSGIMELAMKCITLSGYIGVLYLFVDALIKGDISVGAFGAIFASIGLMFSLMEEVICMHIGNAVETLGSVRNLMNFLEIEESSGEDITIEGTPEIVLEHLEFTYPGAEKKSISNLEFKINKGETIAIVGENGAGKTTLVKLIMGLYKPTEGKVLINGVDTRKLSNASIYKNTSAVFQKYQRYKMTLKENVVISSINLKDIGKNKIDGDIKKAIKEADLEITKDKFPKDLDTMLSREFDGIDLSGGQWQRIAIARGFYKKHNMIVLDEPTAAIDPVEETKIYEKFSEMSKGNTSIIVTHRLGSAKIADRIVVMDKGNIVEVGTHAELMEKKGQYYDMYEAQSKWYVTEEQMVLG</sequence>
<dbReference type="STRING" id="1121306.SAMN02745196_01458"/>
<name>A0A1M5VZV1_9CLOT</name>
<dbReference type="GO" id="GO:0016887">
    <property type="term" value="F:ATP hydrolysis activity"/>
    <property type="evidence" value="ECO:0007669"/>
    <property type="project" value="InterPro"/>
</dbReference>
<dbReference type="Pfam" id="PF00005">
    <property type="entry name" value="ABC_tran"/>
    <property type="match status" value="1"/>
</dbReference>
<evidence type="ECO:0000256" key="3">
    <source>
        <dbReference type="ARBA" id="ARBA00022475"/>
    </source>
</evidence>
<evidence type="ECO:0000256" key="5">
    <source>
        <dbReference type="ARBA" id="ARBA00022741"/>
    </source>
</evidence>
<evidence type="ECO:0000259" key="11">
    <source>
        <dbReference type="PROSITE" id="PS50929"/>
    </source>
</evidence>
<comment type="subcellular location">
    <subcellularLocation>
        <location evidence="1">Cell membrane</location>
        <topology evidence="1">Multi-pass membrane protein</topology>
    </subcellularLocation>
</comment>
<protein>
    <submittedName>
        <fullName evidence="12">ATP-binding cassette, subfamily B</fullName>
    </submittedName>
</protein>
<feature type="transmembrane region" description="Helical" evidence="9">
    <location>
        <begin position="173"/>
        <end position="191"/>
    </location>
</feature>
<dbReference type="InterPro" id="IPR036640">
    <property type="entry name" value="ABC1_TM_sf"/>
</dbReference>
<evidence type="ECO:0000256" key="4">
    <source>
        <dbReference type="ARBA" id="ARBA00022692"/>
    </source>
</evidence>
<evidence type="ECO:0000256" key="1">
    <source>
        <dbReference type="ARBA" id="ARBA00004651"/>
    </source>
</evidence>
<dbReference type="PROSITE" id="PS50893">
    <property type="entry name" value="ABC_TRANSPORTER_2"/>
    <property type="match status" value="1"/>
</dbReference>
<feature type="transmembrane region" description="Helical" evidence="9">
    <location>
        <begin position="262"/>
        <end position="280"/>
    </location>
</feature>
<dbReference type="FunFam" id="3.40.50.300:FF:000854">
    <property type="entry name" value="Multidrug ABC transporter ATP-binding protein"/>
    <property type="match status" value="1"/>
</dbReference>
<dbReference type="OrthoDB" id="2328604at2"/>
<keyword evidence="13" id="KW-1185">Reference proteome</keyword>
<reference evidence="12 13" key="1">
    <citation type="submission" date="2016-11" db="EMBL/GenBank/DDBJ databases">
        <authorList>
            <person name="Jaros S."/>
            <person name="Januszkiewicz K."/>
            <person name="Wedrychowicz H."/>
        </authorList>
    </citation>
    <scope>NUCLEOTIDE SEQUENCE [LARGE SCALE GENOMIC DNA]</scope>
    <source>
        <strain evidence="12 13">DSM 3089</strain>
    </source>
</reference>
<dbReference type="GO" id="GO:0015421">
    <property type="term" value="F:ABC-type oligopeptide transporter activity"/>
    <property type="evidence" value="ECO:0007669"/>
    <property type="project" value="TreeGrafter"/>
</dbReference>
<evidence type="ECO:0000313" key="13">
    <source>
        <dbReference type="Proteomes" id="UP000184526"/>
    </source>
</evidence>
<feature type="transmembrane region" description="Helical" evidence="9">
    <location>
        <begin position="142"/>
        <end position="167"/>
    </location>
</feature>
<evidence type="ECO:0000256" key="8">
    <source>
        <dbReference type="ARBA" id="ARBA00023136"/>
    </source>
</evidence>
<dbReference type="GO" id="GO:0005886">
    <property type="term" value="C:plasma membrane"/>
    <property type="evidence" value="ECO:0007669"/>
    <property type="project" value="UniProtKB-SubCell"/>
</dbReference>
<dbReference type="InterPro" id="IPR003593">
    <property type="entry name" value="AAA+_ATPase"/>
</dbReference>
<keyword evidence="3" id="KW-1003">Cell membrane</keyword>
<dbReference type="InterPro" id="IPR027417">
    <property type="entry name" value="P-loop_NTPase"/>
</dbReference>
<keyword evidence="6 12" id="KW-0067">ATP-binding</keyword>
<evidence type="ECO:0000256" key="9">
    <source>
        <dbReference type="SAM" id="Phobius"/>
    </source>
</evidence>
<evidence type="ECO:0000256" key="7">
    <source>
        <dbReference type="ARBA" id="ARBA00022989"/>
    </source>
</evidence>
<gene>
    <name evidence="12" type="ORF">SAMN02745196_01458</name>
</gene>
<keyword evidence="7 9" id="KW-1133">Transmembrane helix</keyword>
<dbReference type="AlphaFoldDB" id="A0A1M5VZV1"/>
<feature type="transmembrane region" description="Helical" evidence="9">
    <location>
        <begin position="21"/>
        <end position="50"/>
    </location>
</feature>